<gene>
    <name evidence="1" type="ORF">AWB78_04706</name>
</gene>
<accession>A0A158D469</accession>
<comment type="caution">
    <text evidence="1">The sequence shown here is derived from an EMBL/GenBank/DDBJ whole genome shotgun (WGS) entry which is preliminary data.</text>
</comment>
<name>A0A158D469_9BURK</name>
<organism evidence="1 2">
    <name type="scientific">Caballeronia calidae</name>
    <dbReference type="NCBI Taxonomy" id="1777139"/>
    <lineage>
        <taxon>Bacteria</taxon>
        <taxon>Pseudomonadati</taxon>
        <taxon>Pseudomonadota</taxon>
        <taxon>Betaproteobacteria</taxon>
        <taxon>Burkholderiales</taxon>
        <taxon>Burkholderiaceae</taxon>
        <taxon>Caballeronia</taxon>
    </lineage>
</organism>
<keyword evidence="2" id="KW-1185">Reference proteome</keyword>
<dbReference type="AlphaFoldDB" id="A0A158D469"/>
<protein>
    <submittedName>
        <fullName evidence="1">Uncharacterized protein</fullName>
    </submittedName>
</protein>
<evidence type="ECO:0000313" key="1">
    <source>
        <dbReference type="EMBL" id="SAK89379.1"/>
    </source>
</evidence>
<dbReference type="EMBL" id="FCOX02000027">
    <property type="protein sequence ID" value="SAK89379.1"/>
    <property type="molecule type" value="Genomic_DNA"/>
</dbReference>
<proteinExistence type="predicted"/>
<reference evidence="1" key="1">
    <citation type="submission" date="2016-01" db="EMBL/GenBank/DDBJ databases">
        <authorList>
            <person name="Peeters C."/>
        </authorList>
    </citation>
    <scope>NUCLEOTIDE SEQUENCE</scope>
    <source>
        <strain evidence="1">LMG 29321</strain>
    </source>
</reference>
<sequence>MTGASQSLPLDCREVTAGDGSVSVGWLTQAVAILPRNAAKVSNPPAGRR</sequence>
<dbReference type="Proteomes" id="UP000071859">
    <property type="component" value="Unassembled WGS sequence"/>
</dbReference>
<evidence type="ECO:0000313" key="2">
    <source>
        <dbReference type="Proteomes" id="UP000071859"/>
    </source>
</evidence>